<dbReference type="Gene3D" id="3.30.1950.10">
    <property type="entry name" value="wza like domain"/>
    <property type="match status" value="1"/>
</dbReference>
<protein>
    <submittedName>
        <fullName evidence="4">Polysaccharide biosynthesis/export family protein</fullName>
    </submittedName>
</protein>
<dbReference type="InterPro" id="IPR049712">
    <property type="entry name" value="Poly_export"/>
</dbReference>
<organism evidence="4 5">
    <name type="scientific">Qipengyuania aquimaris</name>
    <dbReference type="NCBI Taxonomy" id="255984"/>
    <lineage>
        <taxon>Bacteria</taxon>
        <taxon>Pseudomonadati</taxon>
        <taxon>Pseudomonadota</taxon>
        <taxon>Alphaproteobacteria</taxon>
        <taxon>Sphingomonadales</taxon>
        <taxon>Erythrobacteraceae</taxon>
        <taxon>Qipengyuania</taxon>
    </lineage>
</organism>
<dbReference type="GO" id="GO:0015159">
    <property type="term" value="F:polysaccharide transmembrane transporter activity"/>
    <property type="evidence" value="ECO:0007669"/>
    <property type="project" value="InterPro"/>
</dbReference>
<evidence type="ECO:0000259" key="2">
    <source>
        <dbReference type="Pfam" id="PF02563"/>
    </source>
</evidence>
<dbReference type="Pfam" id="PF02563">
    <property type="entry name" value="Poly_export"/>
    <property type="match status" value="1"/>
</dbReference>
<evidence type="ECO:0000313" key="4">
    <source>
        <dbReference type="EMBL" id="MBY6218113.1"/>
    </source>
</evidence>
<dbReference type="AlphaFoldDB" id="A0A9Q3S0Y9"/>
<sequence>MRNIGGLNLVGVFALSVIGSIVPGGGVAFAQAVTNPNLEDGSSTISGAGYRVNPGDQLEISVWREDGLQREVMVLPDGTISFPLVGVIRAAGKTTAIIEQEITAGLANYFVDATVPDVTVTVVSTSGLQFSVIGKVQSPGIFTPGRNVTLLEALSFSGGVTEFASLSNVVVVRKSGESLTVIPVNLSKVLRSRSVSVEEVSALPMIRSGDTIIVP</sequence>
<dbReference type="Pfam" id="PF10531">
    <property type="entry name" value="SLBB"/>
    <property type="match status" value="1"/>
</dbReference>
<dbReference type="Gene3D" id="3.10.560.10">
    <property type="entry name" value="Outer membrane lipoprotein wza domain like"/>
    <property type="match status" value="1"/>
</dbReference>
<name>A0A9Q3S0Y9_9SPHN</name>
<gene>
    <name evidence="4" type="ORF">KUV31_07120</name>
</gene>
<dbReference type="Proteomes" id="UP000824927">
    <property type="component" value="Unassembled WGS sequence"/>
</dbReference>
<dbReference type="PANTHER" id="PTHR33619:SF3">
    <property type="entry name" value="POLYSACCHARIDE EXPORT PROTEIN GFCE-RELATED"/>
    <property type="match status" value="1"/>
</dbReference>
<evidence type="ECO:0000256" key="1">
    <source>
        <dbReference type="ARBA" id="ARBA00022729"/>
    </source>
</evidence>
<keyword evidence="1" id="KW-0732">Signal</keyword>
<evidence type="ECO:0000259" key="3">
    <source>
        <dbReference type="Pfam" id="PF10531"/>
    </source>
</evidence>
<evidence type="ECO:0000313" key="5">
    <source>
        <dbReference type="Proteomes" id="UP000824927"/>
    </source>
</evidence>
<feature type="domain" description="Polysaccharide export protein N-terminal" evidence="2">
    <location>
        <begin position="48"/>
        <end position="122"/>
    </location>
</feature>
<proteinExistence type="predicted"/>
<dbReference type="PANTHER" id="PTHR33619">
    <property type="entry name" value="POLYSACCHARIDE EXPORT PROTEIN GFCE-RELATED"/>
    <property type="match status" value="1"/>
</dbReference>
<feature type="domain" description="Soluble ligand binding" evidence="3">
    <location>
        <begin position="130"/>
        <end position="178"/>
    </location>
</feature>
<accession>A0A9Q3S0Y9</accession>
<dbReference type="RefSeq" id="WP_222405038.1">
    <property type="nucleotide sequence ID" value="NZ_JAHVKP010000001.1"/>
</dbReference>
<dbReference type="EMBL" id="JAHVKP010000001">
    <property type="protein sequence ID" value="MBY6218113.1"/>
    <property type="molecule type" value="Genomic_DNA"/>
</dbReference>
<comment type="caution">
    <text evidence="4">The sequence shown here is derived from an EMBL/GenBank/DDBJ whole genome shotgun (WGS) entry which is preliminary data.</text>
</comment>
<reference evidence="4" key="1">
    <citation type="submission" date="2021-06" db="EMBL/GenBank/DDBJ databases">
        <title>50 bacteria genomes isolated from Dapeng, Shenzhen, China.</title>
        <authorList>
            <person name="Zheng W."/>
            <person name="Yu S."/>
            <person name="Huang Y."/>
        </authorList>
    </citation>
    <scope>NUCLEOTIDE SEQUENCE</scope>
    <source>
        <strain evidence="4">DP4N28-2</strain>
    </source>
</reference>
<dbReference type="InterPro" id="IPR003715">
    <property type="entry name" value="Poly_export_N"/>
</dbReference>
<dbReference type="InterPro" id="IPR019554">
    <property type="entry name" value="Soluble_ligand-bd"/>
</dbReference>